<evidence type="ECO:0000313" key="1">
    <source>
        <dbReference type="EMBL" id="GAB0176550.1"/>
    </source>
</evidence>
<comment type="caution">
    <text evidence="1">The sequence shown here is derived from an EMBL/GenBank/DDBJ whole genome shotgun (WGS) entry which is preliminary data.</text>
</comment>
<organism evidence="1 2">
    <name type="scientific">Grus japonensis</name>
    <name type="common">Japanese crane</name>
    <name type="synonym">Red-crowned crane</name>
    <dbReference type="NCBI Taxonomy" id="30415"/>
    <lineage>
        <taxon>Eukaryota</taxon>
        <taxon>Metazoa</taxon>
        <taxon>Chordata</taxon>
        <taxon>Craniata</taxon>
        <taxon>Vertebrata</taxon>
        <taxon>Euteleostomi</taxon>
        <taxon>Archelosauria</taxon>
        <taxon>Archosauria</taxon>
        <taxon>Dinosauria</taxon>
        <taxon>Saurischia</taxon>
        <taxon>Theropoda</taxon>
        <taxon>Coelurosauria</taxon>
        <taxon>Aves</taxon>
        <taxon>Neognathae</taxon>
        <taxon>Neoaves</taxon>
        <taxon>Gruiformes</taxon>
        <taxon>Gruidae</taxon>
        <taxon>Grus</taxon>
    </lineage>
</organism>
<sequence length="111" mass="12730">MDWLSCQAQQVVISRMKSKWKPVTSDARWGSILRTILLKFFINDLDSGTECSLSMLADDTKLGGAVDRPGGCAAIQKDLNRYKKWADRNLMKFNKGKYQVLYLSRNNLMHQ</sequence>
<dbReference type="PANTHER" id="PTHR33332">
    <property type="entry name" value="REVERSE TRANSCRIPTASE DOMAIN-CONTAINING PROTEIN"/>
    <property type="match status" value="1"/>
</dbReference>
<dbReference type="Proteomes" id="UP001623348">
    <property type="component" value="Unassembled WGS sequence"/>
</dbReference>
<proteinExistence type="predicted"/>
<dbReference type="AlphaFoldDB" id="A0ABC9VUQ9"/>
<dbReference type="EMBL" id="BAAFJT010000001">
    <property type="protein sequence ID" value="GAB0176550.1"/>
    <property type="molecule type" value="Genomic_DNA"/>
</dbReference>
<reference evidence="1 2" key="1">
    <citation type="submission" date="2024-06" db="EMBL/GenBank/DDBJ databases">
        <title>The draft genome of Grus japonensis, version 3.</title>
        <authorList>
            <person name="Nabeshima K."/>
            <person name="Suzuki S."/>
            <person name="Onuma M."/>
        </authorList>
    </citation>
    <scope>NUCLEOTIDE SEQUENCE [LARGE SCALE GENOMIC DNA]</scope>
    <source>
        <strain evidence="1 2">451A</strain>
    </source>
</reference>
<keyword evidence="2" id="KW-1185">Reference proteome</keyword>
<protein>
    <submittedName>
        <fullName evidence="1">Mitochondrial enolase superfamily member 1</fullName>
    </submittedName>
</protein>
<accession>A0ABC9VUQ9</accession>
<name>A0ABC9VUQ9_GRUJA</name>
<gene>
    <name evidence="1" type="ORF">GRJ2_000120200</name>
</gene>
<evidence type="ECO:0000313" key="2">
    <source>
        <dbReference type="Proteomes" id="UP001623348"/>
    </source>
</evidence>